<dbReference type="Proteomes" id="UP000593560">
    <property type="component" value="Unassembled WGS sequence"/>
</dbReference>
<sequence>PEVLDDEHKISLRQLNLHWLVFFSEYIEIWKNRYDHILTREPIIVSELVCAPNYMPRFRINGKLYLLSEERRRQQIHVERE</sequence>
<feature type="non-terminal residue" evidence="1">
    <location>
        <position position="1"/>
    </location>
</feature>
<dbReference type="AlphaFoldDB" id="A0A7J9G627"/>
<dbReference type="EMBL" id="JABFAD010000002">
    <property type="protein sequence ID" value="MBA0793030.1"/>
    <property type="molecule type" value="Genomic_DNA"/>
</dbReference>
<reference evidence="1 2" key="1">
    <citation type="journal article" date="2019" name="Genome Biol. Evol.">
        <title>Insights into the evolution of the New World diploid cottons (Gossypium, subgenus Houzingenia) based on genome sequencing.</title>
        <authorList>
            <person name="Grover C.E."/>
            <person name="Arick M.A. 2nd"/>
            <person name="Thrash A."/>
            <person name="Conover J.L."/>
            <person name="Sanders W.S."/>
            <person name="Peterson D.G."/>
            <person name="Frelichowski J.E."/>
            <person name="Scheffler J.A."/>
            <person name="Scheffler B.E."/>
            <person name="Wendel J.F."/>
        </authorList>
    </citation>
    <scope>NUCLEOTIDE SEQUENCE [LARGE SCALE GENOMIC DNA]</scope>
    <source>
        <strain evidence="1">0</strain>
        <tissue evidence="1">Leaf</tissue>
    </source>
</reference>
<dbReference type="OrthoDB" id="852241at2759"/>
<protein>
    <submittedName>
        <fullName evidence="1">Uncharacterized protein</fullName>
    </submittedName>
</protein>
<organism evidence="1 2">
    <name type="scientific">Gossypium harknessii</name>
    <dbReference type="NCBI Taxonomy" id="34285"/>
    <lineage>
        <taxon>Eukaryota</taxon>
        <taxon>Viridiplantae</taxon>
        <taxon>Streptophyta</taxon>
        <taxon>Embryophyta</taxon>
        <taxon>Tracheophyta</taxon>
        <taxon>Spermatophyta</taxon>
        <taxon>Magnoliopsida</taxon>
        <taxon>eudicotyledons</taxon>
        <taxon>Gunneridae</taxon>
        <taxon>Pentapetalae</taxon>
        <taxon>rosids</taxon>
        <taxon>malvids</taxon>
        <taxon>Malvales</taxon>
        <taxon>Malvaceae</taxon>
        <taxon>Malvoideae</taxon>
        <taxon>Gossypium</taxon>
    </lineage>
</organism>
<comment type="caution">
    <text evidence="1">The sequence shown here is derived from an EMBL/GenBank/DDBJ whole genome shotgun (WGS) entry which is preliminary data.</text>
</comment>
<feature type="non-terminal residue" evidence="1">
    <location>
        <position position="81"/>
    </location>
</feature>
<keyword evidence="2" id="KW-1185">Reference proteome</keyword>
<evidence type="ECO:0000313" key="1">
    <source>
        <dbReference type="EMBL" id="MBA0793030.1"/>
    </source>
</evidence>
<gene>
    <name evidence="1" type="ORF">Gohar_017466</name>
</gene>
<proteinExistence type="predicted"/>
<accession>A0A7J9G627</accession>
<name>A0A7J9G627_9ROSI</name>
<evidence type="ECO:0000313" key="2">
    <source>
        <dbReference type="Proteomes" id="UP000593560"/>
    </source>
</evidence>